<evidence type="ECO:0008006" key="4">
    <source>
        <dbReference type="Google" id="ProtNLM"/>
    </source>
</evidence>
<name>A0A0D9Y199_9ORYZ</name>
<reference evidence="2" key="3">
    <citation type="submission" date="2015-04" db="UniProtKB">
        <authorList>
            <consortium name="EnsemblPlants"/>
        </authorList>
    </citation>
    <scope>IDENTIFICATION</scope>
</reference>
<reference evidence="3" key="2">
    <citation type="submission" date="2013-12" db="EMBL/GenBank/DDBJ databases">
        <authorList>
            <person name="Yu Y."/>
            <person name="Lee S."/>
            <person name="de Baynast K."/>
            <person name="Wissotski M."/>
            <person name="Liu L."/>
            <person name="Talag J."/>
            <person name="Goicoechea J."/>
            <person name="Angelova A."/>
            <person name="Jetty R."/>
            <person name="Kudrna D."/>
            <person name="Golser W."/>
            <person name="Rivera L."/>
            <person name="Zhang J."/>
            <person name="Wing R."/>
        </authorList>
    </citation>
    <scope>NUCLEOTIDE SEQUENCE</scope>
</reference>
<evidence type="ECO:0000256" key="1">
    <source>
        <dbReference type="SAM" id="SignalP"/>
    </source>
</evidence>
<organism evidence="2 3">
    <name type="scientific">Leersia perrieri</name>
    <dbReference type="NCBI Taxonomy" id="77586"/>
    <lineage>
        <taxon>Eukaryota</taxon>
        <taxon>Viridiplantae</taxon>
        <taxon>Streptophyta</taxon>
        <taxon>Embryophyta</taxon>
        <taxon>Tracheophyta</taxon>
        <taxon>Spermatophyta</taxon>
        <taxon>Magnoliopsida</taxon>
        <taxon>Liliopsida</taxon>
        <taxon>Poales</taxon>
        <taxon>Poaceae</taxon>
        <taxon>BOP clade</taxon>
        <taxon>Oryzoideae</taxon>
        <taxon>Oryzeae</taxon>
        <taxon>Oryzinae</taxon>
        <taxon>Leersia</taxon>
    </lineage>
</organism>
<feature type="signal peptide" evidence="1">
    <location>
        <begin position="1"/>
        <end position="20"/>
    </location>
</feature>
<dbReference type="Gramene" id="LPERR12G15390.1">
    <property type="protein sequence ID" value="LPERR12G15390.1"/>
    <property type="gene ID" value="LPERR12G15390"/>
</dbReference>
<protein>
    <recommendedName>
        <fullName evidence="4">Wall-associated receptor kinase galacturonan-binding domain-containing protein</fullName>
    </recommendedName>
</protein>
<proteinExistence type="predicted"/>
<reference evidence="2 3" key="1">
    <citation type="submission" date="2012-08" db="EMBL/GenBank/DDBJ databases">
        <title>Oryza genome evolution.</title>
        <authorList>
            <person name="Wing R.A."/>
        </authorList>
    </citation>
    <scope>NUCLEOTIDE SEQUENCE</scope>
</reference>
<feature type="chain" id="PRO_5002350570" description="Wall-associated receptor kinase galacturonan-binding domain-containing protein" evidence="1">
    <location>
        <begin position="21"/>
        <end position="69"/>
    </location>
</feature>
<dbReference type="HOGENOM" id="CLU_2779482_0_0_1"/>
<dbReference type="Proteomes" id="UP000032180">
    <property type="component" value="Chromosome 12"/>
</dbReference>
<evidence type="ECO:0000313" key="2">
    <source>
        <dbReference type="EnsemblPlants" id="LPERR12G15390.1"/>
    </source>
</evidence>
<accession>A0A0D9Y199</accession>
<dbReference type="AlphaFoldDB" id="A0A0D9Y199"/>
<keyword evidence="3" id="KW-1185">Reference proteome</keyword>
<keyword evidence="1" id="KW-0732">Signal</keyword>
<sequence length="69" mass="7060">MKRLVFLVLLLSLLFHESSAAEACNRRCGAGGMVVPYPFGFSGSCPIILSCVDADGNSTAALVRGVGGG</sequence>
<evidence type="ECO:0000313" key="3">
    <source>
        <dbReference type="Proteomes" id="UP000032180"/>
    </source>
</evidence>
<dbReference type="EnsemblPlants" id="LPERR12G15390.1">
    <property type="protein sequence ID" value="LPERR12G15390.1"/>
    <property type="gene ID" value="LPERR12G15390"/>
</dbReference>
<dbReference type="STRING" id="77586.A0A0D9Y199"/>